<comment type="subcellular location">
    <subcellularLocation>
        <location evidence="1 12">Golgi apparatus</location>
        <location evidence="1 12">Golgi stack membrane</location>
        <topology evidence="1 12">Single-pass type II membrane protein</topology>
    </subcellularLocation>
</comment>
<evidence type="ECO:0000259" key="16">
    <source>
        <dbReference type="Pfam" id="PF17039"/>
    </source>
</evidence>
<keyword evidence="18" id="KW-1185">Reference proteome</keyword>
<feature type="domain" description="Fucosyltransferase N-terminal" evidence="16">
    <location>
        <begin position="66"/>
        <end position="175"/>
    </location>
</feature>
<dbReference type="InterPro" id="IPR001503">
    <property type="entry name" value="Glyco_trans_10"/>
</dbReference>
<feature type="signal peptide" evidence="14">
    <location>
        <begin position="1"/>
        <end position="18"/>
    </location>
</feature>
<feature type="region of interest" description="Disordered" evidence="13">
    <location>
        <begin position="31"/>
        <end position="62"/>
    </location>
</feature>
<dbReference type="Proteomes" id="UP001234178">
    <property type="component" value="Unassembled WGS sequence"/>
</dbReference>
<evidence type="ECO:0000259" key="15">
    <source>
        <dbReference type="Pfam" id="PF00852"/>
    </source>
</evidence>
<dbReference type="InterPro" id="IPR031481">
    <property type="entry name" value="Glyco_tran_10_N"/>
</dbReference>
<evidence type="ECO:0000256" key="2">
    <source>
        <dbReference type="ARBA" id="ARBA00004922"/>
    </source>
</evidence>
<evidence type="ECO:0000256" key="10">
    <source>
        <dbReference type="ARBA" id="ARBA00023136"/>
    </source>
</evidence>
<keyword evidence="8" id="KW-1133">Transmembrane helix</keyword>
<evidence type="ECO:0000313" key="17">
    <source>
        <dbReference type="EMBL" id="KAK4025263.1"/>
    </source>
</evidence>
<dbReference type="Gene3D" id="3.40.50.11660">
    <property type="entry name" value="Glycosyl transferase family 10, C-terminal domain"/>
    <property type="match status" value="1"/>
</dbReference>
<keyword evidence="6 12" id="KW-0812">Transmembrane</keyword>
<keyword evidence="4 12" id="KW-0328">Glycosyltransferase</keyword>
<evidence type="ECO:0000256" key="6">
    <source>
        <dbReference type="ARBA" id="ARBA00022692"/>
    </source>
</evidence>
<dbReference type="EMBL" id="JAOYFB010000038">
    <property type="protein sequence ID" value="KAK4025263.1"/>
    <property type="molecule type" value="Genomic_DNA"/>
</dbReference>
<keyword evidence="14" id="KW-0732">Signal</keyword>
<dbReference type="PANTHER" id="PTHR48438">
    <property type="entry name" value="ALPHA-(1,3)-FUCOSYLTRANSFERASE C-RELATED"/>
    <property type="match status" value="1"/>
</dbReference>
<dbReference type="PANTHER" id="PTHR48438:SF1">
    <property type="entry name" value="ALPHA-(1,3)-FUCOSYLTRANSFERASE C-RELATED"/>
    <property type="match status" value="1"/>
</dbReference>
<dbReference type="Pfam" id="PF17039">
    <property type="entry name" value="Glyco_tran_10_N"/>
    <property type="match status" value="1"/>
</dbReference>
<organism evidence="17 18">
    <name type="scientific">Daphnia magna</name>
    <dbReference type="NCBI Taxonomy" id="35525"/>
    <lineage>
        <taxon>Eukaryota</taxon>
        <taxon>Metazoa</taxon>
        <taxon>Ecdysozoa</taxon>
        <taxon>Arthropoda</taxon>
        <taxon>Crustacea</taxon>
        <taxon>Branchiopoda</taxon>
        <taxon>Diplostraca</taxon>
        <taxon>Cladocera</taxon>
        <taxon>Anomopoda</taxon>
        <taxon>Daphniidae</taxon>
        <taxon>Daphnia</taxon>
    </lineage>
</organism>
<accession>A0ABR0AJG3</accession>
<name>A0ABR0AJG3_9CRUS</name>
<evidence type="ECO:0000256" key="5">
    <source>
        <dbReference type="ARBA" id="ARBA00022679"/>
    </source>
</evidence>
<dbReference type="InterPro" id="IPR038577">
    <property type="entry name" value="GT10-like_C_sf"/>
</dbReference>
<feature type="chain" id="PRO_5045357346" description="Fucosyltransferase" evidence="14">
    <location>
        <begin position="19"/>
        <end position="397"/>
    </location>
</feature>
<keyword evidence="11" id="KW-0325">Glycoprotein</keyword>
<comment type="similarity">
    <text evidence="3 12">Belongs to the glycosyltransferase 10 family.</text>
</comment>
<evidence type="ECO:0000256" key="4">
    <source>
        <dbReference type="ARBA" id="ARBA00022676"/>
    </source>
</evidence>
<evidence type="ECO:0000256" key="13">
    <source>
        <dbReference type="SAM" id="MobiDB-lite"/>
    </source>
</evidence>
<evidence type="ECO:0000313" key="18">
    <source>
        <dbReference type="Proteomes" id="UP001234178"/>
    </source>
</evidence>
<evidence type="ECO:0000256" key="11">
    <source>
        <dbReference type="ARBA" id="ARBA00023180"/>
    </source>
</evidence>
<keyword evidence="9 12" id="KW-0333">Golgi apparatus</keyword>
<sequence>MNILRLYLLNIGVVLLEASFLATGLLHEKDNRPSSNQIDSAQVDRDSDLVTKNEPSSIEADHSNSKPKIILFWNTFHNQTDMMFGFGQQPFIDAGCQITNCLTTDDRSLFSQSDGVVIHAGDYEERDLPTDRSPDQTFIFLNQDPLANESRLPCFSHPHFYNWTMTHRRDSDVYFGTPYAAIRRRENTEISNPISSRQHCFQLANRKKLIVWFNSRCSTLSQREHYVKQLAEFIPVDIYGKCGALECLPRNDPHCETRLLAHYKFYLAAEDSLCPDYITEHFYHALMNNIVPVVYGGADYAQFAPLNSYINVADFKSAKDLAEYLMLLDNNDALYRKHFDWKQDYELIRKPSNGWCNLCQKLNDPARVRKSYQDLFQWWNEQVPCWPGSSYLATIQS</sequence>
<keyword evidence="7" id="KW-0735">Signal-anchor</keyword>
<gene>
    <name evidence="17" type="ORF">OUZ56_014338</name>
</gene>
<comment type="caution">
    <text evidence="17">The sequence shown here is derived from an EMBL/GenBank/DDBJ whole genome shotgun (WGS) entry which is preliminary data.</text>
</comment>
<evidence type="ECO:0000256" key="14">
    <source>
        <dbReference type="SAM" id="SignalP"/>
    </source>
</evidence>
<evidence type="ECO:0000256" key="3">
    <source>
        <dbReference type="ARBA" id="ARBA00008919"/>
    </source>
</evidence>
<reference evidence="17 18" key="1">
    <citation type="journal article" date="2023" name="Nucleic Acids Res.">
        <title>The hologenome of Daphnia magna reveals possible DNA methylation and microbiome-mediated evolution of the host genome.</title>
        <authorList>
            <person name="Chaturvedi A."/>
            <person name="Li X."/>
            <person name="Dhandapani V."/>
            <person name="Marshall H."/>
            <person name="Kissane S."/>
            <person name="Cuenca-Cambronero M."/>
            <person name="Asole G."/>
            <person name="Calvet F."/>
            <person name="Ruiz-Romero M."/>
            <person name="Marangio P."/>
            <person name="Guigo R."/>
            <person name="Rago D."/>
            <person name="Mirbahai L."/>
            <person name="Eastwood N."/>
            <person name="Colbourne J.K."/>
            <person name="Zhou J."/>
            <person name="Mallon E."/>
            <person name="Orsini L."/>
        </authorList>
    </citation>
    <scope>NUCLEOTIDE SEQUENCE [LARGE SCALE GENOMIC DNA]</scope>
    <source>
        <strain evidence="17">LRV0_1</strain>
    </source>
</reference>
<evidence type="ECO:0000256" key="8">
    <source>
        <dbReference type="ARBA" id="ARBA00022989"/>
    </source>
</evidence>
<feature type="domain" description="Fucosyltransferase C-terminal" evidence="15">
    <location>
        <begin position="204"/>
        <end position="378"/>
    </location>
</feature>
<evidence type="ECO:0000256" key="12">
    <source>
        <dbReference type="RuleBase" id="RU003832"/>
    </source>
</evidence>
<evidence type="ECO:0000256" key="9">
    <source>
        <dbReference type="ARBA" id="ARBA00023034"/>
    </source>
</evidence>
<dbReference type="EC" id="2.4.1.-" evidence="12"/>
<keyword evidence="5 12" id="KW-0808">Transferase</keyword>
<evidence type="ECO:0000256" key="1">
    <source>
        <dbReference type="ARBA" id="ARBA00004447"/>
    </source>
</evidence>
<proteinExistence type="inferred from homology"/>
<protein>
    <recommendedName>
        <fullName evidence="12">Fucosyltransferase</fullName>
        <ecNumber evidence="12">2.4.1.-</ecNumber>
    </recommendedName>
</protein>
<feature type="compositionally biased region" description="Basic and acidic residues" evidence="13">
    <location>
        <begin position="42"/>
        <end position="51"/>
    </location>
</feature>
<dbReference type="InterPro" id="IPR055270">
    <property type="entry name" value="Glyco_tran_10_C"/>
</dbReference>
<comment type="pathway">
    <text evidence="2">Protein modification; protein glycosylation.</text>
</comment>
<keyword evidence="10" id="KW-0472">Membrane</keyword>
<dbReference type="SUPFAM" id="SSF53756">
    <property type="entry name" value="UDP-Glycosyltransferase/glycogen phosphorylase"/>
    <property type="match status" value="1"/>
</dbReference>
<dbReference type="Pfam" id="PF00852">
    <property type="entry name" value="Glyco_transf_10"/>
    <property type="match status" value="1"/>
</dbReference>
<evidence type="ECO:0000256" key="7">
    <source>
        <dbReference type="ARBA" id="ARBA00022968"/>
    </source>
</evidence>